<sequence>SSTNTVYLVMESSTNTTNDHVDSMTELISDTFREDILAKAKPPATSSIAVAESQKVHRQNSSVTPDEDLIMKRAGSSASFSKNSGSGRKSVSGKGEISYDTDLVKLKDTPGSYRKFPQ</sequence>
<feature type="compositionally biased region" description="Low complexity" evidence="1">
    <location>
        <begin position="75"/>
        <end position="95"/>
    </location>
</feature>
<gene>
    <name evidence="2" type="ORF">CUNI_LOCUS20548</name>
</gene>
<keyword evidence="3" id="KW-1185">Reference proteome</keyword>
<dbReference type="EMBL" id="CAJHNH020007791">
    <property type="protein sequence ID" value="CAG5134990.1"/>
    <property type="molecule type" value="Genomic_DNA"/>
</dbReference>
<evidence type="ECO:0000313" key="3">
    <source>
        <dbReference type="Proteomes" id="UP000678393"/>
    </source>
</evidence>
<organism evidence="2 3">
    <name type="scientific">Candidula unifasciata</name>
    <dbReference type="NCBI Taxonomy" id="100452"/>
    <lineage>
        <taxon>Eukaryota</taxon>
        <taxon>Metazoa</taxon>
        <taxon>Spiralia</taxon>
        <taxon>Lophotrochozoa</taxon>
        <taxon>Mollusca</taxon>
        <taxon>Gastropoda</taxon>
        <taxon>Heterobranchia</taxon>
        <taxon>Euthyneura</taxon>
        <taxon>Panpulmonata</taxon>
        <taxon>Eupulmonata</taxon>
        <taxon>Stylommatophora</taxon>
        <taxon>Helicina</taxon>
        <taxon>Helicoidea</taxon>
        <taxon>Geomitridae</taxon>
        <taxon>Candidula</taxon>
    </lineage>
</organism>
<accession>A0A8S4A3P2</accession>
<reference evidence="2" key="1">
    <citation type="submission" date="2021-04" db="EMBL/GenBank/DDBJ databases">
        <authorList>
            <consortium name="Molecular Ecology Group"/>
        </authorList>
    </citation>
    <scope>NUCLEOTIDE SEQUENCE</scope>
</reference>
<protein>
    <submittedName>
        <fullName evidence="2">Uncharacterized protein</fullName>
    </submittedName>
</protein>
<dbReference type="Proteomes" id="UP000678393">
    <property type="component" value="Unassembled WGS sequence"/>
</dbReference>
<name>A0A8S4A3P2_9EUPU</name>
<evidence type="ECO:0000256" key="1">
    <source>
        <dbReference type="SAM" id="MobiDB-lite"/>
    </source>
</evidence>
<feature type="region of interest" description="Disordered" evidence="1">
    <location>
        <begin position="48"/>
        <end position="118"/>
    </location>
</feature>
<evidence type="ECO:0000313" key="2">
    <source>
        <dbReference type="EMBL" id="CAG5134990.1"/>
    </source>
</evidence>
<dbReference type="AlphaFoldDB" id="A0A8S4A3P2"/>
<proteinExistence type="predicted"/>
<feature type="non-terminal residue" evidence="2">
    <location>
        <position position="1"/>
    </location>
</feature>
<comment type="caution">
    <text evidence="2">The sequence shown here is derived from an EMBL/GenBank/DDBJ whole genome shotgun (WGS) entry which is preliminary data.</text>
</comment>